<feature type="compositionally biased region" description="Basic and acidic residues" evidence="4">
    <location>
        <begin position="83"/>
        <end position="101"/>
    </location>
</feature>
<feature type="compositionally biased region" description="Low complexity" evidence="4">
    <location>
        <begin position="63"/>
        <end position="74"/>
    </location>
</feature>
<dbReference type="AlphaFoldDB" id="A0AAD3HK54"/>
<feature type="region of interest" description="Disordered" evidence="4">
    <location>
        <begin position="529"/>
        <end position="550"/>
    </location>
</feature>
<evidence type="ECO:0000313" key="6">
    <source>
        <dbReference type="EMBL" id="GFR43325.1"/>
    </source>
</evidence>
<feature type="domain" description="GCF C-terminal" evidence="5">
    <location>
        <begin position="481"/>
        <end position="524"/>
    </location>
</feature>
<keyword evidence="7" id="KW-1185">Reference proteome</keyword>
<protein>
    <recommendedName>
        <fullName evidence="5">GCF C-terminal domain-containing protein</fullName>
    </recommendedName>
</protein>
<comment type="subcellular location">
    <subcellularLocation>
        <location evidence="1">Nucleus</location>
    </subcellularLocation>
</comment>
<comment type="caution">
    <text evidence="6">The sequence shown here is derived from an EMBL/GenBank/DDBJ whole genome shotgun (WGS) entry which is preliminary data.</text>
</comment>
<evidence type="ECO:0000259" key="5">
    <source>
        <dbReference type="Pfam" id="PF07842"/>
    </source>
</evidence>
<evidence type="ECO:0000256" key="2">
    <source>
        <dbReference type="ARBA" id="ARBA00010801"/>
    </source>
</evidence>
<accession>A0AAD3HK54</accession>
<feature type="non-terminal residue" evidence="6">
    <location>
        <position position="1"/>
    </location>
</feature>
<comment type="similarity">
    <text evidence="2">Belongs to the GCF family.</text>
</comment>
<dbReference type="InterPro" id="IPR022783">
    <property type="entry name" value="GCFC_dom"/>
</dbReference>
<dbReference type="GO" id="GO:0000398">
    <property type="term" value="P:mRNA splicing, via spliceosome"/>
    <property type="evidence" value="ECO:0007669"/>
    <property type="project" value="InterPro"/>
</dbReference>
<dbReference type="GO" id="GO:0003677">
    <property type="term" value="F:DNA binding"/>
    <property type="evidence" value="ECO:0007669"/>
    <property type="project" value="InterPro"/>
</dbReference>
<reference evidence="6 7" key="1">
    <citation type="journal article" date="2021" name="Sci. Rep.">
        <title>Genome sequencing of the multicellular alga Astrephomene provides insights into convergent evolution of germ-soma differentiation.</title>
        <authorList>
            <person name="Yamashita S."/>
            <person name="Yamamoto K."/>
            <person name="Matsuzaki R."/>
            <person name="Suzuki S."/>
            <person name="Yamaguchi H."/>
            <person name="Hirooka S."/>
            <person name="Minakuchi Y."/>
            <person name="Miyagishima S."/>
            <person name="Kawachi M."/>
            <person name="Toyoda A."/>
            <person name="Nozaki H."/>
        </authorList>
    </citation>
    <scope>NUCLEOTIDE SEQUENCE [LARGE SCALE GENOMIC DNA]</scope>
    <source>
        <strain evidence="6 7">NIES-4017</strain>
    </source>
</reference>
<evidence type="ECO:0000313" key="7">
    <source>
        <dbReference type="Proteomes" id="UP001054857"/>
    </source>
</evidence>
<feature type="non-terminal residue" evidence="6">
    <location>
        <position position="726"/>
    </location>
</feature>
<gene>
    <name evidence="6" type="ORF">Agub_g4394</name>
</gene>
<dbReference type="InterPro" id="IPR012890">
    <property type="entry name" value="GCFC2-like"/>
</dbReference>
<sequence>EEDDDMGIPDEQTILAAKAKRERLRQAHLAPDYVPLAGLGLGMGRLRGAGAAGGGGRGGSAGPAGSEGRAGSGSEDSEEEAEEMMRIRFSGKEGVRPRKDMSQYARSLGGGAGEGGGEEEEDAFAEEQLRKALRLQQVGGAGTAPATVPATAAAAATSAPFAYQQQQQQQQLRQEQVLGQAAAAAMGGVAGTSGYLRPGSSSAAAVIAGGAAAATAMPYTGGALGMASGGSRLAAITSAGEAAVASLAEGLRRLQASHKQVSAGARRAGENLVAALGRVEGLESELRSAGDKYVYMQRLRSYVADLCDCLQVKSAIVEELEDSRLELMEDRATASRTAAANAERDLLAPAEAAVAAAMAALGRGAGAAAATQAAEAAAEEAEERLLDEEGPEEVDEFGRNVNLQRRRELQERARARKRLLAAEGERLAAALAGTAAVLPLVSEGEAGEEQSSRYAQRYRELREAAATVFADTDEEFASIGAVKRRLEEWKARYPKDYTQAYMHLSTPALFAPFVRLQLLQWDPLYGGGGAGGQQEQGEQGGEGGSGGGAGAEAAAAAVPYRGFDSQQWYGELFEYGMNVTAADGSGVGGGEDDPDADLVPQLVRKLVLPLALHWVERCWDVRNVAHTRTVAALAAELLVYLPAEEPRMADLLTGLRSSLEAAVEACALPPWPPAVLACSPRAAHTLFHRFRLALRVLHCVSAFEGLLSRGLLTGLAVGRLVCGQLM</sequence>
<dbReference type="EMBL" id="BMAR01000005">
    <property type="protein sequence ID" value="GFR43325.1"/>
    <property type="molecule type" value="Genomic_DNA"/>
</dbReference>
<dbReference type="PANTHER" id="PTHR12214:SF0">
    <property type="entry name" value="LD29489P"/>
    <property type="match status" value="1"/>
</dbReference>
<organism evidence="6 7">
    <name type="scientific">Astrephomene gubernaculifera</name>
    <dbReference type="NCBI Taxonomy" id="47775"/>
    <lineage>
        <taxon>Eukaryota</taxon>
        <taxon>Viridiplantae</taxon>
        <taxon>Chlorophyta</taxon>
        <taxon>core chlorophytes</taxon>
        <taxon>Chlorophyceae</taxon>
        <taxon>CS clade</taxon>
        <taxon>Chlamydomonadales</taxon>
        <taxon>Astrephomenaceae</taxon>
        <taxon>Astrephomene</taxon>
    </lineage>
</organism>
<evidence type="ECO:0000256" key="1">
    <source>
        <dbReference type="ARBA" id="ARBA00004123"/>
    </source>
</evidence>
<evidence type="ECO:0000256" key="4">
    <source>
        <dbReference type="SAM" id="MobiDB-lite"/>
    </source>
</evidence>
<keyword evidence="3" id="KW-0539">Nucleus</keyword>
<dbReference type="Proteomes" id="UP001054857">
    <property type="component" value="Unassembled WGS sequence"/>
</dbReference>
<dbReference type="GO" id="GO:0005634">
    <property type="term" value="C:nucleus"/>
    <property type="evidence" value="ECO:0007669"/>
    <property type="project" value="UniProtKB-SubCell"/>
</dbReference>
<proteinExistence type="inferred from homology"/>
<feature type="region of interest" description="Disordered" evidence="4">
    <location>
        <begin position="44"/>
        <end position="124"/>
    </location>
</feature>
<dbReference type="Pfam" id="PF07842">
    <property type="entry name" value="GCFC"/>
    <property type="match status" value="1"/>
</dbReference>
<feature type="compositionally biased region" description="Gly residues" evidence="4">
    <location>
        <begin position="44"/>
        <end position="62"/>
    </location>
</feature>
<dbReference type="PANTHER" id="PTHR12214">
    <property type="entry name" value="GC-RICH SEQUENCE DNA-BINDING FACTOR"/>
    <property type="match status" value="1"/>
</dbReference>
<evidence type="ECO:0000256" key="3">
    <source>
        <dbReference type="ARBA" id="ARBA00023242"/>
    </source>
</evidence>
<name>A0AAD3HK54_9CHLO</name>